<dbReference type="AlphaFoldDB" id="A0A1H9N6V0"/>
<protein>
    <submittedName>
        <fullName evidence="3">Peptidoglycan/LPS O-acetylase OafA/YrhL, contains acyltransferase and SGNH-hydrolase domains</fullName>
    </submittedName>
</protein>
<gene>
    <name evidence="3" type="ORF">SAMN04488023_10765</name>
</gene>
<feature type="transmembrane region" description="Helical" evidence="1">
    <location>
        <begin position="259"/>
        <end position="277"/>
    </location>
</feature>
<keyword evidence="1" id="KW-0472">Membrane</keyword>
<feature type="transmembrane region" description="Helical" evidence="1">
    <location>
        <begin position="197"/>
        <end position="214"/>
    </location>
</feature>
<dbReference type="OrthoDB" id="290051at2"/>
<keyword evidence="4" id="KW-1185">Reference proteome</keyword>
<feature type="transmembrane region" description="Helical" evidence="1">
    <location>
        <begin position="297"/>
        <end position="317"/>
    </location>
</feature>
<evidence type="ECO:0000259" key="2">
    <source>
        <dbReference type="Pfam" id="PF01757"/>
    </source>
</evidence>
<dbReference type="GO" id="GO:0016020">
    <property type="term" value="C:membrane"/>
    <property type="evidence" value="ECO:0007669"/>
    <property type="project" value="TreeGrafter"/>
</dbReference>
<dbReference type="EMBL" id="FOGG01000007">
    <property type="protein sequence ID" value="SER31399.1"/>
    <property type="molecule type" value="Genomic_DNA"/>
</dbReference>
<dbReference type="InterPro" id="IPR050879">
    <property type="entry name" value="Acyltransferase_3"/>
</dbReference>
<feature type="transmembrane region" description="Helical" evidence="1">
    <location>
        <begin position="91"/>
        <end position="108"/>
    </location>
</feature>
<dbReference type="PANTHER" id="PTHR23028">
    <property type="entry name" value="ACETYLTRANSFERASE"/>
    <property type="match status" value="1"/>
</dbReference>
<dbReference type="Proteomes" id="UP000199572">
    <property type="component" value="Unassembled WGS sequence"/>
</dbReference>
<evidence type="ECO:0000313" key="4">
    <source>
        <dbReference type="Proteomes" id="UP000199572"/>
    </source>
</evidence>
<dbReference type="InterPro" id="IPR002656">
    <property type="entry name" value="Acyl_transf_3_dom"/>
</dbReference>
<accession>A0A1H9N6V0</accession>
<dbReference type="STRING" id="390241.SAMN04488023_10765"/>
<feature type="transmembrane region" description="Helical" evidence="1">
    <location>
        <begin position="137"/>
        <end position="155"/>
    </location>
</feature>
<sequence>MKQASIAKNDRIIALDGFRALAAIGVLYIHCWSSFGNPQINLFGIDFSKILAIGGNGVDLFFVISGFIMYTNYGTKSFSVKKFLIKRWVRLSPAFYVASVLYILMAYLKNKDFPIVESAFTSIFYLNNILSKYNSAGLFWTLSLEWQYYLLFPIFTFFQNLKNFRTAFLLFSGIFIIIPLIVTFFLPSSTSLFTDQIIFRFFEFAFGMLAGRLFMNDQKQKNINMLLIFPLLFIVYAGRFLISKNILDLFLTYGSVFKWLGFSIMGLGFAAILYWGLHQKWLSNFFKFTGLAYLGKLSYSFYLWHGLAIIFIAQYFASYPSYPIVQVFSTFTTSLLILFPISFISYHYLEKPFLRSKK</sequence>
<dbReference type="RefSeq" id="WP_090883074.1">
    <property type="nucleotide sequence ID" value="NZ_FOGG01000007.1"/>
</dbReference>
<dbReference type="Pfam" id="PF01757">
    <property type="entry name" value="Acyl_transf_3"/>
    <property type="match status" value="1"/>
</dbReference>
<feature type="transmembrane region" description="Helical" evidence="1">
    <location>
        <begin position="50"/>
        <end position="70"/>
    </location>
</feature>
<feature type="domain" description="Acyltransferase 3" evidence="2">
    <location>
        <begin position="13"/>
        <end position="341"/>
    </location>
</feature>
<evidence type="ECO:0000313" key="3">
    <source>
        <dbReference type="EMBL" id="SER31399.1"/>
    </source>
</evidence>
<dbReference type="GO" id="GO:0016787">
    <property type="term" value="F:hydrolase activity"/>
    <property type="evidence" value="ECO:0007669"/>
    <property type="project" value="UniProtKB-KW"/>
</dbReference>
<reference evidence="4" key="1">
    <citation type="submission" date="2016-10" db="EMBL/GenBank/DDBJ databases">
        <authorList>
            <person name="Varghese N."/>
            <person name="Submissions S."/>
        </authorList>
    </citation>
    <scope>NUCLEOTIDE SEQUENCE [LARGE SCALE GENOMIC DNA]</scope>
    <source>
        <strain evidence="4">DSM 18610</strain>
    </source>
</reference>
<feature type="transmembrane region" description="Helical" evidence="1">
    <location>
        <begin position="323"/>
        <end position="349"/>
    </location>
</feature>
<keyword evidence="1" id="KW-0812">Transmembrane</keyword>
<name>A0A1H9N6V0_9SPHI</name>
<feature type="transmembrane region" description="Helical" evidence="1">
    <location>
        <begin position="167"/>
        <end position="185"/>
    </location>
</feature>
<feature type="transmembrane region" description="Helical" evidence="1">
    <location>
        <begin position="226"/>
        <end position="247"/>
    </location>
</feature>
<proteinExistence type="predicted"/>
<dbReference type="PANTHER" id="PTHR23028:SF53">
    <property type="entry name" value="ACYL_TRANSF_3 DOMAIN-CONTAINING PROTEIN"/>
    <property type="match status" value="1"/>
</dbReference>
<dbReference type="GO" id="GO:0016747">
    <property type="term" value="F:acyltransferase activity, transferring groups other than amino-acyl groups"/>
    <property type="evidence" value="ECO:0007669"/>
    <property type="project" value="InterPro"/>
</dbReference>
<dbReference type="GO" id="GO:0000271">
    <property type="term" value="P:polysaccharide biosynthetic process"/>
    <property type="evidence" value="ECO:0007669"/>
    <property type="project" value="TreeGrafter"/>
</dbReference>
<organism evidence="3 4">
    <name type="scientific">Pedobacter rhizosphaerae</name>
    <dbReference type="NCBI Taxonomy" id="390241"/>
    <lineage>
        <taxon>Bacteria</taxon>
        <taxon>Pseudomonadati</taxon>
        <taxon>Bacteroidota</taxon>
        <taxon>Sphingobacteriia</taxon>
        <taxon>Sphingobacteriales</taxon>
        <taxon>Sphingobacteriaceae</taxon>
        <taxon>Pedobacter</taxon>
    </lineage>
</organism>
<feature type="transmembrane region" description="Helical" evidence="1">
    <location>
        <begin position="12"/>
        <end position="30"/>
    </location>
</feature>
<evidence type="ECO:0000256" key="1">
    <source>
        <dbReference type="SAM" id="Phobius"/>
    </source>
</evidence>
<keyword evidence="3" id="KW-0012">Acyltransferase</keyword>
<keyword evidence="3" id="KW-0378">Hydrolase</keyword>
<keyword evidence="3" id="KW-0808">Transferase</keyword>
<keyword evidence="1" id="KW-1133">Transmembrane helix</keyword>